<feature type="non-terminal residue" evidence="3">
    <location>
        <position position="275"/>
    </location>
</feature>
<dbReference type="Pfam" id="PF00271">
    <property type="entry name" value="Helicase_C"/>
    <property type="match status" value="1"/>
</dbReference>
<dbReference type="AlphaFoldDB" id="X0T4A9"/>
<dbReference type="Gene3D" id="3.40.50.300">
    <property type="entry name" value="P-loop containing nucleotide triphosphate hydrolases"/>
    <property type="match status" value="1"/>
</dbReference>
<evidence type="ECO:0000259" key="2">
    <source>
        <dbReference type="PROSITE" id="PS51194"/>
    </source>
</evidence>
<dbReference type="EMBL" id="BARS01015242">
    <property type="protein sequence ID" value="GAF88338.1"/>
    <property type="molecule type" value="Genomic_DNA"/>
</dbReference>
<dbReference type="InterPro" id="IPR001650">
    <property type="entry name" value="Helicase_C-like"/>
</dbReference>
<evidence type="ECO:0000313" key="3">
    <source>
        <dbReference type="EMBL" id="GAF88338.1"/>
    </source>
</evidence>
<organism evidence="3">
    <name type="scientific">marine sediment metagenome</name>
    <dbReference type="NCBI Taxonomy" id="412755"/>
    <lineage>
        <taxon>unclassified sequences</taxon>
        <taxon>metagenomes</taxon>
        <taxon>ecological metagenomes</taxon>
    </lineage>
</organism>
<accession>X0T4A9</accession>
<dbReference type="SMART" id="SM00490">
    <property type="entry name" value="HELICc"/>
    <property type="match status" value="1"/>
</dbReference>
<dbReference type="InterPro" id="IPR050742">
    <property type="entry name" value="Helicase_Restrict-Modif_Enz"/>
</dbReference>
<dbReference type="PANTHER" id="PTHR47396">
    <property type="entry name" value="TYPE I RESTRICTION ENZYME ECOKI R PROTEIN"/>
    <property type="match status" value="1"/>
</dbReference>
<dbReference type="InterPro" id="IPR027417">
    <property type="entry name" value="P-loop_NTPase"/>
</dbReference>
<feature type="domain" description="Helicase C-terminal" evidence="2">
    <location>
        <begin position="1"/>
        <end position="121"/>
    </location>
</feature>
<feature type="region of interest" description="Disordered" evidence="1">
    <location>
        <begin position="256"/>
        <end position="275"/>
    </location>
</feature>
<protein>
    <recommendedName>
        <fullName evidence="2">Helicase C-terminal domain-containing protein</fullName>
    </recommendedName>
</protein>
<proteinExistence type="predicted"/>
<evidence type="ECO:0000256" key="1">
    <source>
        <dbReference type="SAM" id="MobiDB-lite"/>
    </source>
</evidence>
<reference evidence="3" key="1">
    <citation type="journal article" date="2014" name="Front. Microbiol.">
        <title>High frequency of phylogenetically diverse reductive dehalogenase-homologous genes in deep subseafloor sedimentary metagenomes.</title>
        <authorList>
            <person name="Kawai M."/>
            <person name="Futagami T."/>
            <person name="Toyoda A."/>
            <person name="Takaki Y."/>
            <person name="Nishi S."/>
            <person name="Hori S."/>
            <person name="Arai W."/>
            <person name="Tsubouchi T."/>
            <person name="Morono Y."/>
            <person name="Uchiyama I."/>
            <person name="Ito T."/>
            <person name="Fujiyama A."/>
            <person name="Inagaki F."/>
            <person name="Takami H."/>
        </authorList>
    </citation>
    <scope>NUCLEOTIDE SEQUENCE</scope>
    <source>
        <strain evidence="3">Expedition CK06-06</strain>
    </source>
</reference>
<comment type="caution">
    <text evidence="3">The sequence shown here is derived from an EMBL/GenBank/DDBJ whole genome shotgun (WGS) entry which is preliminary data.</text>
</comment>
<dbReference type="PANTHER" id="PTHR47396:SF1">
    <property type="entry name" value="ATP-DEPENDENT HELICASE IRC3-RELATED"/>
    <property type="match status" value="1"/>
</dbReference>
<dbReference type="SUPFAM" id="SSF52540">
    <property type="entry name" value="P-loop containing nucleoside triphosphate hydrolases"/>
    <property type="match status" value="1"/>
</dbReference>
<dbReference type="GO" id="GO:0005829">
    <property type="term" value="C:cytosol"/>
    <property type="evidence" value="ECO:0007669"/>
    <property type="project" value="TreeGrafter"/>
</dbReference>
<name>X0T4A9_9ZZZZ</name>
<gene>
    <name evidence="3" type="ORF">S01H1_25270</name>
</gene>
<dbReference type="PROSITE" id="PS51194">
    <property type="entry name" value="HELICASE_CTER"/>
    <property type="match status" value="1"/>
</dbReference>
<sequence>MNGKFSEMGIASACILGTSSPEERENAMARLEDEEDDLNAICSVDVFGEGVDIPSLSHVLFLRPTQSFTVFLQQLGRGLRKAPEKDFVVVLDFVGNFRQSYVAPLALHGYHNVQEYIADERRAEKRLPPLCHVSQDTEVERVWNSELKRILRKTNRKEALRDLYYEIRGNLSADDLRDRSPAIMDFYANPSACDPNLFIKTFKGWLRAKQEMDDLDSREHDLLDTPGESFLYHLERELNPVRSYKMVVLKGMLQESSEHHGSERKTEWTVREIAE</sequence>